<feature type="domain" description="SLH" evidence="4">
    <location>
        <begin position="149"/>
        <end position="212"/>
    </location>
</feature>
<dbReference type="PANTHER" id="PTHR43308:SF5">
    <property type="entry name" value="S-LAYER PROTEIN _ PEPTIDOGLYCAN ENDO-BETA-N-ACETYLGLUCOSAMINIDASE"/>
    <property type="match status" value="1"/>
</dbReference>
<name>A0AAU8NF65_9BACL</name>
<accession>A0AAU8NF65</accession>
<comment type="subcellular location">
    <subcellularLocation>
        <location evidence="1">Cell envelope</location>
    </subcellularLocation>
</comment>
<dbReference type="InterPro" id="IPR013378">
    <property type="entry name" value="InlB-like_B-rpt"/>
</dbReference>
<feature type="compositionally biased region" description="Low complexity" evidence="2">
    <location>
        <begin position="445"/>
        <end position="456"/>
    </location>
</feature>
<feature type="compositionally biased region" description="Gly residues" evidence="2">
    <location>
        <begin position="457"/>
        <end position="476"/>
    </location>
</feature>
<protein>
    <submittedName>
        <fullName evidence="5">InlB B-repeat-containing protein</fullName>
    </submittedName>
</protein>
<dbReference type="EMBL" id="CP159992">
    <property type="protein sequence ID" value="XCP95139.1"/>
    <property type="molecule type" value="Genomic_DNA"/>
</dbReference>
<keyword evidence="3" id="KW-0732">Signal</keyword>
<feature type="region of interest" description="Disordered" evidence="2">
    <location>
        <begin position="443"/>
        <end position="482"/>
    </location>
</feature>
<feature type="domain" description="SLH" evidence="4">
    <location>
        <begin position="86"/>
        <end position="147"/>
    </location>
</feature>
<organism evidence="5">
    <name type="scientific">Paenibacillus sp. AN1007</name>
    <dbReference type="NCBI Taxonomy" id="3151385"/>
    <lineage>
        <taxon>Bacteria</taxon>
        <taxon>Bacillati</taxon>
        <taxon>Bacillota</taxon>
        <taxon>Bacilli</taxon>
        <taxon>Bacillales</taxon>
        <taxon>Paenibacillaceae</taxon>
        <taxon>Paenibacillus</taxon>
    </lineage>
</organism>
<dbReference type="Pfam" id="PF00395">
    <property type="entry name" value="SLH"/>
    <property type="match status" value="3"/>
</dbReference>
<evidence type="ECO:0000256" key="1">
    <source>
        <dbReference type="ARBA" id="ARBA00004196"/>
    </source>
</evidence>
<dbReference type="NCBIfam" id="TIGR02543">
    <property type="entry name" value="List_Bact_rpt"/>
    <property type="match status" value="4"/>
</dbReference>
<evidence type="ECO:0000256" key="2">
    <source>
        <dbReference type="SAM" id="MobiDB-lite"/>
    </source>
</evidence>
<dbReference type="PROSITE" id="PS51272">
    <property type="entry name" value="SLH"/>
    <property type="match status" value="3"/>
</dbReference>
<gene>
    <name evidence="5" type="ORF">ABXS70_29320</name>
</gene>
<proteinExistence type="predicted"/>
<reference evidence="5" key="1">
    <citation type="submission" date="2024-05" db="EMBL/GenBank/DDBJ databases">
        <title>Draft genome assemblies of 36 bacteria isolated from hibernating arctic ground squirrels.</title>
        <authorList>
            <person name="McKee H."/>
            <person name="Mullen L."/>
            <person name="Drown D.M."/>
            <person name="Duddleston K.N."/>
        </authorList>
    </citation>
    <scope>NUCLEOTIDE SEQUENCE</scope>
    <source>
        <strain evidence="5">AN1007</strain>
    </source>
</reference>
<feature type="domain" description="SLH" evidence="4">
    <location>
        <begin position="27"/>
        <end position="85"/>
    </location>
</feature>
<dbReference type="PANTHER" id="PTHR43308">
    <property type="entry name" value="OUTER MEMBRANE PROTEIN ALPHA-RELATED"/>
    <property type="match status" value="1"/>
</dbReference>
<dbReference type="AlphaFoldDB" id="A0AAU8NF65"/>
<dbReference type="RefSeq" id="WP_366292992.1">
    <property type="nucleotide sequence ID" value="NZ_CP159992.1"/>
</dbReference>
<dbReference type="InterPro" id="IPR042229">
    <property type="entry name" value="Listeria/Bacterioides_rpt_sf"/>
</dbReference>
<dbReference type="InterPro" id="IPR001119">
    <property type="entry name" value="SLH_dom"/>
</dbReference>
<evidence type="ECO:0000259" key="4">
    <source>
        <dbReference type="PROSITE" id="PS51272"/>
    </source>
</evidence>
<evidence type="ECO:0000256" key="3">
    <source>
        <dbReference type="SAM" id="SignalP"/>
    </source>
</evidence>
<evidence type="ECO:0000313" key="5">
    <source>
        <dbReference type="EMBL" id="XCP95139.1"/>
    </source>
</evidence>
<dbReference type="Gene3D" id="2.60.40.4270">
    <property type="entry name" value="Listeria-Bacteroides repeat domain"/>
    <property type="match status" value="4"/>
</dbReference>
<dbReference type="InterPro" id="IPR051465">
    <property type="entry name" value="Cell_Envelope_Struct_Comp"/>
</dbReference>
<dbReference type="Pfam" id="PF09479">
    <property type="entry name" value="Flg_new"/>
    <property type="match status" value="4"/>
</dbReference>
<feature type="chain" id="PRO_5043325145" evidence="3">
    <location>
        <begin position="26"/>
        <end position="1266"/>
    </location>
</feature>
<dbReference type="GO" id="GO:0030313">
    <property type="term" value="C:cell envelope"/>
    <property type="evidence" value="ECO:0007669"/>
    <property type="project" value="UniProtKB-SubCell"/>
</dbReference>
<feature type="signal peptide" evidence="3">
    <location>
        <begin position="1"/>
        <end position="25"/>
    </location>
</feature>
<sequence length="1266" mass="133018">MSKKKKLRGAVVSALSLSMALSSMGAVSAQSVNDVKGHWAEQQMDSWIANGNLKGYQDGSVKPNSAITRAEFIVLVNRLFEFSETASADFKDLSASNWAYNDVAKALGAGYVKGYSDNTFKPTSNVSRQEAASMVSSILGLDTSNSEIVNQFKDAGKIPAWSKGSIAAVIDKGIMKGYPDGTFQAQKQLTRAEAVVLIDSALNNRTTPKETVSIDTPGTYGSTQETKVVNGDVIINVAGVTLQNYEIKGNLMLASGIGSGDVTIKNVKVHGTTNVEGGGENSIHFVDSVLVNVLVNKKDGTVRLVAEGTTTAQKVVVQSSAKLEENELQGQGFTDVELAKELPANAKVQLNGKFDDLDVFSASVTVQLQRGSIQDVKVDAAAANNTIQINAGAQVVNIVLNAISKILGATNITTVTLNPGSQNSVFDVRPSKVEGEQKANYIVNTPSTTATAPSGGSSSGGSSSGSSGGGSTGGGDNQPTVKYTVTFNLNGAEGTAPSAVTVEAGKAPALPANPERAGYAFAGWNTKADGSGTAVNTTTAIAQNTTVYAQWYLAAPVDGKKTLSVANVTAAGAKFLAKGLLDNGVEVPSTLADVKTYIDDKYDVSFNTDAIQVVDGKISISGSILSSADWAKVKKNGDKTIPYRITLLEDGTKVIAAKIAMYQDGKAVIESYQAEEAVEYTVSFDLNGAEGTAPEAVKVEEGKTLTLPANPERVGYAFAGWNTKADGSGTAVNTTTVIAQNTTVYAQWHLAAPVDGKKTLSVANVTAAGAKFLAKGLMDNGVEVPSTLADVKTYIDDKYDVSFNTDAIQVVDGKISISGSILSSADWAKVKKNGDKTIPYRITLLEDGTKVIAAKIAMYQDGKAVIESYQAEEAVEYTVSFDLNGAEGTAPEAVKVEEGKTLTLPANPERAGYAFAGWNTKADGSGAAVDNTTVIAQDATVYAQWHLAAPADGLTTLDVARVTAAEAKFLAKGLLDNEVEVPSTLAEVKTYIDNKYDVSFNTDAIQVVDGKVSISGSVLNSTDWAKVKKNGDKTIPYRITLLEDGTKVIAAKIAMYQDGKAVIESYQAEEAVEYTVNFDLNGAGETAPEAVKVEEGKTLTLPANPERVGYAFAGWNTKADGSGTAVNTTTAIAQNTTVYAQWHLAAPADGLTTLDVARVTAAEAKFLAKGLLDNEVEVPSTLAEVKTYIDNKYDVSFNTDAIQVVDGKVSISGSVLNSTDWAKVKKNGDKTIPYRITLLEDGTKVIAAKIAMYQDGKAVIESYQAE</sequence>